<evidence type="ECO:0000313" key="2">
    <source>
        <dbReference type="EMBL" id="KAH7976315.1"/>
    </source>
</evidence>
<sequence length="103" mass="11335">MCMFWHRSFHLECTAVQIVTPNKMMYPGDVLLTVDGQAVDTLDQSGVKSLLSKGADQISITIAPMSPVRAKRPSYTRLHETIMTDDKVPEPSAKAAIEPPPKP</sequence>
<dbReference type="VEuPathDB" id="VectorBase:RSAN_026617"/>
<dbReference type="InterPro" id="IPR036034">
    <property type="entry name" value="PDZ_sf"/>
</dbReference>
<dbReference type="EMBL" id="JABSTV010001246">
    <property type="protein sequence ID" value="KAH7976315.1"/>
    <property type="molecule type" value="Genomic_DNA"/>
</dbReference>
<dbReference type="SUPFAM" id="SSF50156">
    <property type="entry name" value="PDZ domain-like"/>
    <property type="match status" value="1"/>
</dbReference>
<keyword evidence="3" id="KW-1185">Reference proteome</keyword>
<evidence type="ECO:0000313" key="3">
    <source>
        <dbReference type="Proteomes" id="UP000821837"/>
    </source>
</evidence>
<protein>
    <recommendedName>
        <fullName evidence="4">PDZ domain-containing protein</fullName>
    </recommendedName>
</protein>
<dbReference type="Proteomes" id="UP000821837">
    <property type="component" value="Chromosome 10"/>
</dbReference>
<evidence type="ECO:0008006" key="4">
    <source>
        <dbReference type="Google" id="ProtNLM"/>
    </source>
</evidence>
<organism evidence="2 3">
    <name type="scientific">Rhipicephalus sanguineus</name>
    <name type="common">Brown dog tick</name>
    <name type="synonym">Ixodes sanguineus</name>
    <dbReference type="NCBI Taxonomy" id="34632"/>
    <lineage>
        <taxon>Eukaryota</taxon>
        <taxon>Metazoa</taxon>
        <taxon>Ecdysozoa</taxon>
        <taxon>Arthropoda</taxon>
        <taxon>Chelicerata</taxon>
        <taxon>Arachnida</taxon>
        <taxon>Acari</taxon>
        <taxon>Parasitiformes</taxon>
        <taxon>Ixodida</taxon>
        <taxon>Ixodoidea</taxon>
        <taxon>Ixodidae</taxon>
        <taxon>Rhipicephalinae</taxon>
        <taxon>Rhipicephalus</taxon>
        <taxon>Rhipicephalus</taxon>
    </lineage>
</organism>
<comment type="caution">
    <text evidence="2">The sequence shown here is derived from an EMBL/GenBank/DDBJ whole genome shotgun (WGS) entry which is preliminary data.</text>
</comment>
<gene>
    <name evidence="2" type="ORF">HPB52_011799</name>
</gene>
<name>A0A9D4T7R6_RHISA</name>
<feature type="region of interest" description="Disordered" evidence="1">
    <location>
        <begin position="81"/>
        <end position="103"/>
    </location>
</feature>
<evidence type="ECO:0000256" key="1">
    <source>
        <dbReference type="SAM" id="MobiDB-lite"/>
    </source>
</evidence>
<proteinExistence type="predicted"/>
<accession>A0A9D4T7R6</accession>
<dbReference type="AlphaFoldDB" id="A0A9D4T7R6"/>
<reference evidence="2" key="2">
    <citation type="submission" date="2021-09" db="EMBL/GenBank/DDBJ databases">
        <authorList>
            <person name="Jia N."/>
            <person name="Wang J."/>
            <person name="Shi W."/>
            <person name="Du L."/>
            <person name="Sun Y."/>
            <person name="Zhan W."/>
            <person name="Jiang J."/>
            <person name="Wang Q."/>
            <person name="Zhang B."/>
            <person name="Ji P."/>
            <person name="Sakyi L.B."/>
            <person name="Cui X."/>
            <person name="Yuan T."/>
            <person name="Jiang B."/>
            <person name="Yang W."/>
            <person name="Lam T.T.-Y."/>
            <person name="Chang Q."/>
            <person name="Ding S."/>
            <person name="Wang X."/>
            <person name="Zhu J."/>
            <person name="Ruan X."/>
            <person name="Zhao L."/>
            <person name="Wei J."/>
            <person name="Que T."/>
            <person name="Du C."/>
            <person name="Cheng J."/>
            <person name="Dai P."/>
            <person name="Han X."/>
            <person name="Huang E."/>
            <person name="Gao Y."/>
            <person name="Liu J."/>
            <person name="Shao H."/>
            <person name="Ye R."/>
            <person name="Li L."/>
            <person name="Wei W."/>
            <person name="Wang X."/>
            <person name="Wang C."/>
            <person name="Huo Q."/>
            <person name="Li W."/>
            <person name="Guo W."/>
            <person name="Chen H."/>
            <person name="Chen S."/>
            <person name="Zhou L."/>
            <person name="Zhou L."/>
            <person name="Ni X."/>
            <person name="Tian J."/>
            <person name="Zhou Y."/>
            <person name="Sheng Y."/>
            <person name="Liu T."/>
            <person name="Pan Y."/>
            <person name="Xia L."/>
            <person name="Li J."/>
            <person name="Zhao F."/>
            <person name="Cao W."/>
        </authorList>
    </citation>
    <scope>NUCLEOTIDE SEQUENCE</scope>
    <source>
        <strain evidence="2">Rsan-2018</strain>
        <tissue evidence="2">Larvae</tissue>
    </source>
</reference>
<reference evidence="2" key="1">
    <citation type="journal article" date="2020" name="Cell">
        <title>Large-Scale Comparative Analyses of Tick Genomes Elucidate Their Genetic Diversity and Vector Capacities.</title>
        <authorList>
            <consortium name="Tick Genome and Microbiome Consortium (TIGMIC)"/>
            <person name="Jia N."/>
            <person name="Wang J."/>
            <person name="Shi W."/>
            <person name="Du L."/>
            <person name="Sun Y."/>
            <person name="Zhan W."/>
            <person name="Jiang J.F."/>
            <person name="Wang Q."/>
            <person name="Zhang B."/>
            <person name="Ji P."/>
            <person name="Bell-Sakyi L."/>
            <person name="Cui X.M."/>
            <person name="Yuan T.T."/>
            <person name="Jiang B.G."/>
            <person name="Yang W.F."/>
            <person name="Lam T.T."/>
            <person name="Chang Q.C."/>
            <person name="Ding S.J."/>
            <person name="Wang X.J."/>
            <person name="Zhu J.G."/>
            <person name="Ruan X.D."/>
            <person name="Zhao L."/>
            <person name="Wei J.T."/>
            <person name="Ye R.Z."/>
            <person name="Que T.C."/>
            <person name="Du C.H."/>
            <person name="Zhou Y.H."/>
            <person name="Cheng J.X."/>
            <person name="Dai P.F."/>
            <person name="Guo W.B."/>
            <person name="Han X.H."/>
            <person name="Huang E.J."/>
            <person name="Li L.F."/>
            <person name="Wei W."/>
            <person name="Gao Y.C."/>
            <person name="Liu J.Z."/>
            <person name="Shao H.Z."/>
            <person name="Wang X."/>
            <person name="Wang C.C."/>
            <person name="Yang T.C."/>
            <person name="Huo Q.B."/>
            <person name="Li W."/>
            <person name="Chen H.Y."/>
            <person name="Chen S.E."/>
            <person name="Zhou L.G."/>
            <person name="Ni X.B."/>
            <person name="Tian J.H."/>
            <person name="Sheng Y."/>
            <person name="Liu T."/>
            <person name="Pan Y.S."/>
            <person name="Xia L.Y."/>
            <person name="Li J."/>
            <person name="Zhao F."/>
            <person name="Cao W.C."/>
        </authorList>
    </citation>
    <scope>NUCLEOTIDE SEQUENCE</scope>
    <source>
        <strain evidence="2">Rsan-2018</strain>
    </source>
</reference>